<dbReference type="FunFam" id="3.40.50.300:FF:000006">
    <property type="entry name" value="DNA-binding transcriptional regulator NtrC"/>
    <property type="match status" value="1"/>
</dbReference>
<dbReference type="CDD" id="cd00009">
    <property type="entry name" value="AAA"/>
    <property type="match status" value="1"/>
</dbReference>
<keyword evidence="6" id="KW-0175">Coiled coil</keyword>
<dbReference type="CDD" id="cd00130">
    <property type="entry name" value="PAS"/>
    <property type="match status" value="2"/>
</dbReference>
<dbReference type="PROSITE" id="PS00676">
    <property type="entry name" value="SIGMA54_INTERACT_2"/>
    <property type="match status" value="1"/>
</dbReference>
<keyword evidence="4" id="KW-0238">DNA-binding</keyword>
<dbReference type="GO" id="GO:0003677">
    <property type="term" value="F:DNA binding"/>
    <property type="evidence" value="ECO:0007669"/>
    <property type="project" value="UniProtKB-KW"/>
</dbReference>
<comment type="caution">
    <text evidence="10">The sequence shown here is derived from an EMBL/GenBank/DDBJ whole genome shotgun (WGS) entry which is preliminary data.</text>
</comment>
<evidence type="ECO:0000256" key="3">
    <source>
        <dbReference type="ARBA" id="ARBA00023015"/>
    </source>
</evidence>
<dbReference type="InterPro" id="IPR025943">
    <property type="entry name" value="Sigma_54_int_dom_ATP-bd_2"/>
</dbReference>
<evidence type="ECO:0000313" key="10">
    <source>
        <dbReference type="EMBL" id="TCL39381.1"/>
    </source>
</evidence>
<dbReference type="Pfam" id="PF00158">
    <property type="entry name" value="Sigma54_activat"/>
    <property type="match status" value="1"/>
</dbReference>
<proteinExistence type="predicted"/>
<dbReference type="InterPro" id="IPR002078">
    <property type="entry name" value="Sigma_54_int"/>
</dbReference>
<dbReference type="InterPro" id="IPR025662">
    <property type="entry name" value="Sigma_54_int_dom_ATP-bd_1"/>
</dbReference>
<feature type="coiled-coil region" evidence="6">
    <location>
        <begin position="342"/>
        <end position="369"/>
    </location>
</feature>
<feature type="domain" description="PAC" evidence="9">
    <location>
        <begin position="295"/>
        <end position="358"/>
    </location>
</feature>
<keyword evidence="5" id="KW-0804">Transcription</keyword>
<dbReference type="Proteomes" id="UP000295063">
    <property type="component" value="Unassembled WGS sequence"/>
</dbReference>
<dbReference type="Gene3D" id="3.40.50.300">
    <property type="entry name" value="P-loop containing nucleotide triphosphate hydrolases"/>
    <property type="match status" value="1"/>
</dbReference>
<dbReference type="Pfam" id="PF25601">
    <property type="entry name" value="AAA_lid_14"/>
    <property type="match status" value="1"/>
</dbReference>
<evidence type="ECO:0000259" key="7">
    <source>
        <dbReference type="PROSITE" id="PS50045"/>
    </source>
</evidence>
<evidence type="ECO:0000256" key="1">
    <source>
        <dbReference type="ARBA" id="ARBA00022741"/>
    </source>
</evidence>
<dbReference type="PROSITE" id="PS50113">
    <property type="entry name" value="PAC"/>
    <property type="match status" value="1"/>
</dbReference>
<evidence type="ECO:0000256" key="2">
    <source>
        <dbReference type="ARBA" id="ARBA00022840"/>
    </source>
</evidence>
<name>A0A4R1Q116_9FIRM</name>
<dbReference type="PROSITE" id="PS00688">
    <property type="entry name" value="SIGMA54_INTERACT_3"/>
    <property type="match status" value="1"/>
</dbReference>
<dbReference type="Pfam" id="PF00989">
    <property type="entry name" value="PAS"/>
    <property type="match status" value="2"/>
</dbReference>
<dbReference type="InterPro" id="IPR035965">
    <property type="entry name" value="PAS-like_dom_sf"/>
</dbReference>
<evidence type="ECO:0000256" key="4">
    <source>
        <dbReference type="ARBA" id="ARBA00023125"/>
    </source>
</evidence>
<dbReference type="InterPro" id="IPR000014">
    <property type="entry name" value="PAS"/>
</dbReference>
<dbReference type="InterPro" id="IPR058031">
    <property type="entry name" value="AAA_lid_NorR"/>
</dbReference>
<dbReference type="InterPro" id="IPR009057">
    <property type="entry name" value="Homeodomain-like_sf"/>
</dbReference>
<dbReference type="PANTHER" id="PTHR32071">
    <property type="entry name" value="TRANSCRIPTIONAL REGULATORY PROTEIN"/>
    <property type="match status" value="1"/>
</dbReference>
<evidence type="ECO:0000256" key="6">
    <source>
        <dbReference type="SAM" id="Coils"/>
    </source>
</evidence>
<dbReference type="PROSITE" id="PS50045">
    <property type="entry name" value="SIGMA54_INTERACT_4"/>
    <property type="match status" value="1"/>
</dbReference>
<accession>A0A4R1Q116</accession>
<dbReference type="InterPro" id="IPR027417">
    <property type="entry name" value="P-loop_NTPase"/>
</dbReference>
<keyword evidence="11" id="KW-1185">Reference proteome</keyword>
<dbReference type="InterPro" id="IPR000700">
    <property type="entry name" value="PAS-assoc_C"/>
</dbReference>
<dbReference type="RefSeq" id="WP_207900642.1">
    <property type="nucleotide sequence ID" value="NZ_SLUI01000002.1"/>
</dbReference>
<dbReference type="GO" id="GO:0006355">
    <property type="term" value="P:regulation of DNA-templated transcription"/>
    <property type="evidence" value="ECO:0007669"/>
    <property type="project" value="InterPro"/>
</dbReference>
<dbReference type="Gene3D" id="1.10.10.60">
    <property type="entry name" value="Homeodomain-like"/>
    <property type="match status" value="1"/>
</dbReference>
<feature type="domain" description="PAS" evidence="8">
    <location>
        <begin position="239"/>
        <end position="291"/>
    </location>
</feature>
<dbReference type="EMBL" id="SLUI01000002">
    <property type="protein sequence ID" value="TCL39381.1"/>
    <property type="molecule type" value="Genomic_DNA"/>
</dbReference>
<protein>
    <submittedName>
        <fullName evidence="10">PAS domain S-box-containing protein</fullName>
    </submittedName>
</protein>
<dbReference type="SUPFAM" id="SSF46689">
    <property type="entry name" value="Homeodomain-like"/>
    <property type="match status" value="1"/>
</dbReference>
<dbReference type="Gene3D" id="3.10.580.10">
    <property type="entry name" value="CBS-domain"/>
    <property type="match status" value="1"/>
</dbReference>
<evidence type="ECO:0000259" key="9">
    <source>
        <dbReference type="PROSITE" id="PS50113"/>
    </source>
</evidence>
<dbReference type="InterPro" id="IPR025944">
    <property type="entry name" value="Sigma_54_int_dom_CS"/>
</dbReference>
<dbReference type="SUPFAM" id="SSF55785">
    <property type="entry name" value="PYP-like sensor domain (PAS domain)"/>
    <property type="match status" value="2"/>
</dbReference>
<dbReference type="SUPFAM" id="SSF52540">
    <property type="entry name" value="P-loop containing nucleoside triphosphate hydrolases"/>
    <property type="match status" value="1"/>
</dbReference>
<dbReference type="NCBIfam" id="TIGR00229">
    <property type="entry name" value="sensory_box"/>
    <property type="match status" value="2"/>
</dbReference>
<organism evidence="10 11">
    <name type="scientific">Anaerospora hongkongensis</name>
    <dbReference type="NCBI Taxonomy" id="244830"/>
    <lineage>
        <taxon>Bacteria</taxon>
        <taxon>Bacillati</taxon>
        <taxon>Bacillota</taxon>
        <taxon>Negativicutes</taxon>
        <taxon>Selenomonadales</taxon>
        <taxon>Sporomusaceae</taxon>
        <taxon>Anaerospora</taxon>
    </lineage>
</organism>
<dbReference type="InterPro" id="IPR046342">
    <property type="entry name" value="CBS_dom_sf"/>
</dbReference>
<dbReference type="PANTHER" id="PTHR32071:SF57">
    <property type="entry name" value="C4-DICARBOXYLATE TRANSPORT TRANSCRIPTIONAL REGULATORY PROTEIN DCTD"/>
    <property type="match status" value="1"/>
</dbReference>
<dbReference type="InterPro" id="IPR013767">
    <property type="entry name" value="PAS_fold"/>
</dbReference>
<evidence type="ECO:0000259" key="8">
    <source>
        <dbReference type="PROSITE" id="PS50112"/>
    </source>
</evidence>
<dbReference type="GO" id="GO:0005524">
    <property type="term" value="F:ATP binding"/>
    <property type="evidence" value="ECO:0007669"/>
    <property type="project" value="UniProtKB-KW"/>
</dbReference>
<dbReference type="Gene3D" id="1.10.8.60">
    <property type="match status" value="1"/>
</dbReference>
<keyword evidence="2" id="KW-0067">ATP-binding</keyword>
<dbReference type="SMART" id="SM00382">
    <property type="entry name" value="AAA"/>
    <property type="match status" value="1"/>
</dbReference>
<reference evidence="10 11" key="1">
    <citation type="submission" date="2019-03" db="EMBL/GenBank/DDBJ databases">
        <title>Genomic Encyclopedia of Type Strains, Phase IV (KMG-IV): sequencing the most valuable type-strain genomes for metagenomic binning, comparative biology and taxonomic classification.</title>
        <authorList>
            <person name="Goeker M."/>
        </authorList>
    </citation>
    <scope>NUCLEOTIDE SEQUENCE [LARGE SCALE GENOMIC DNA]</scope>
    <source>
        <strain evidence="10 11">DSM 15969</strain>
    </source>
</reference>
<gene>
    <name evidence="10" type="ORF">EV210_102297</name>
</gene>
<dbReference type="Gene3D" id="3.30.450.20">
    <property type="entry name" value="PAS domain"/>
    <property type="match status" value="2"/>
</dbReference>
<keyword evidence="1" id="KW-0547">Nucleotide-binding</keyword>
<dbReference type="PROSITE" id="PS50112">
    <property type="entry name" value="PAS"/>
    <property type="match status" value="2"/>
</dbReference>
<dbReference type="SUPFAM" id="SSF54631">
    <property type="entry name" value="CBS-domain pair"/>
    <property type="match status" value="1"/>
</dbReference>
<dbReference type="PROSITE" id="PS00675">
    <property type="entry name" value="SIGMA54_INTERACT_1"/>
    <property type="match status" value="1"/>
</dbReference>
<dbReference type="AlphaFoldDB" id="A0A4R1Q116"/>
<sequence length="689" mass="76991">MKISDIMIRIHPISAADVVTGRTEIKAPKYIDFFPVVDERQEYAGTIKRDVLLAIQDCNAPGSLSLQTHIDSKTPVVLKTEDIDALPEAVHQAVVVDDNRQVVGIVTAARLIRMLRKNLNEFKDQFSAVINSAQNGILAVDCEGRIIIANRAVEEILEVQNSSIIGRQVSEVISNTLMPVILESKKPLLGQKIRLGKTVVMANYSPIISGNEVVGAVSVFQDISLLENTSSELNYVKGLMYELEAIINSSYDGMFITDAEGNVLRVNKAYERIAGIKAAEILGKDMRQLVEAQYYNQSVTLLVMEKGESITINQTVKNDRKILVTGNPVFDAEGNLFRVVTNVRDITELSQLQEQLSKTKEQTLKYETELSHLRSMQLKAQEIIFRSNSMTQAIATATKIAEVDSTVLVTGESGTGKELIAKLIHKRGKGITKPFIKINCAALPEHLLESELFGYETGAFTGAKKEGKPGLFELAHNGTLFLDEVGDMPLILQAKLLRAIQDKEFMRVGGTKSIKVNVRIIAATHRNLADMAKEGSFRTDLYYRLVVVPIHLPPLRDRKEDIPLLIIHFLEKFNKRFGYSKTIRPEVIDKLADYSWPGNVRELENIIERMMVTATVEELNFDCLPESLKTKSFLPKRGTKLKTAVEQVEAFLLSETYKDCQSWQKVAEALDVDRATVYRKAKHYGLLKG</sequence>
<feature type="domain" description="PAS" evidence="8">
    <location>
        <begin position="122"/>
        <end position="179"/>
    </location>
</feature>
<feature type="domain" description="Sigma-54 factor interaction" evidence="7">
    <location>
        <begin position="383"/>
        <end position="612"/>
    </location>
</feature>
<dbReference type="InterPro" id="IPR003593">
    <property type="entry name" value="AAA+_ATPase"/>
</dbReference>
<dbReference type="SMART" id="SM00091">
    <property type="entry name" value="PAS"/>
    <property type="match status" value="2"/>
</dbReference>
<keyword evidence="3" id="KW-0805">Transcription regulation</keyword>
<evidence type="ECO:0000256" key="5">
    <source>
        <dbReference type="ARBA" id="ARBA00023163"/>
    </source>
</evidence>
<evidence type="ECO:0000313" key="11">
    <source>
        <dbReference type="Proteomes" id="UP000295063"/>
    </source>
</evidence>